<comment type="caution">
    <text evidence="2">The sequence shown here is derived from an EMBL/GenBank/DDBJ whole genome shotgun (WGS) entry which is preliminary data.</text>
</comment>
<feature type="compositionally biased region" description="Basic residues" evidence="1">
    <location>
        <begin position="1"/>
        <end position="10"/>
    </location>
</feature>
<feature type="region of interest" description="Disordered" evidence="1">
    <location>
        <begin position="1"/>
        <end position="39"/>
    </location>
</feature>
<dbReference type="AlphaFoldDB" id="A0A8T0R7E6"/>
<dbReference type="EMBL" id="CM029047">
    <property type="protein sequence ID" value="KAG2581682.1"/>
    <property type="molecule type" value="Genomic_DNA"/>
</dbReference>
<accession>A0A8T0R7E6</accession>
<evidence type="ECO:0000256" key="1">
    <source>
        <dbReference type="SAM" id="MobiDB-lite"/>
    </source>
</evidence>
<gene>
    <name evidence="2" type="ORF">PVAP13_6KG070535</name>
</gene>
<feature type="compositionally biased region" description="Pro residues" evidence="1">
    <location>
        <begin position="108"/>
        <end position="117"/>
    </location>
</feature>
<protein>
    <submittedName>
        <fullName evidence="2">Uncharacterized protein</fullName>
    </submittedName>
</protein>
<feature type="region of interest" description="Disordered" evidence="1">
    <location>
        <begin position="108"/>
        <end position="180"/>
    </location>
</feature>
<sequence>MGARRRRRQRPAWWPRSEYPLPAPSATIPLVPGGPRRRPLASCLARPEQLATGVGRGARGTRRLEAVMACGWVESARRVAGQGAHGERPGRGRGATLPRLLVAFLLRPPPRQRPPAPSACEARGRATTSPSRFGSGGLELHRPRSARVHGLHLPPRRSGGGHDAARRRPDPSGARFGDQI</sequence>
<keyword evidence="3" id="KW-1185">Reference proteome</keyword>
<name>A0A8T0R7E6_PANVG</name>
<organism evidence="2 3">
    <name type="scientific">Panicum virgatum</name>
    <name type="common">Blackwell switchgrass</name>
    <dbReference type="NCBI Taxonomy" id="38727"/>
    <lineage>
        <taxon>Eukaryota</taxon>
        <taxon>Viridiplantae</taxon>
        <taxon>Streptophyta</taxon>
        <taxon>Embryophyta</taxon>
        <taxon>Tracheophyta</taxon>
        <taxon>Spermatophyta</taxon>
        <taxon>Magnoliopsida</taxon>
        <taxon>Liliopsida</taxon>
        <taxon>Poales</taxon>
        <taxon>Poaceae</taxon>
        <taxon>PACMAD clade</taxon>
        <taxon>Panicoideae</taxon>
        <taxon>Panicodae</taxon>
        <taxon>Paniceae</taxon>
        <taxon>Panicinae</taxon>
        <taxon>Panicum</taxon>
        <taxon>Panicum sect. Hiantes</taxon>
    </lineage>
</organism>
<proteinExistence type="predicted"/>
<evidence type="ECO:0000313" key="2">
    <source>
        <dbReference type="EMBL" id="KAG2581682.1"/>
    </source>
</evidence>
<evidence type="ECO:0000313" key="3">
    <source>
        <dbReference type="Proteomes" id="UP000823388"/>
    </source>
</evidence>
<dbReference type="Proteomes" id="UP000823388">
    <property type="component" value="Chromosome 6K"/>
</dbReference>
<reference evidence="2" key="1">
    <citation type="submission" date="2020-05" db="EMBL/GenBank/DDBJ databases">
        <title>WGS assembly of Panicum virgatum.</title>
        <authorList>
            <person name="Lovell J.T."/>
            <person name="Jenkins J."/>
            <person name="Shu S."/>
            <person name="Juenger T.E."/>
            <person name="Schmutz J."/>
        </authorList>
    </citation>
    <scope>NUCLEOTIDE SEQUENCE</scope>
    <source>
        <strain evidence="2">AP13</strain>
    </source>
</reference>